<dbReference type="OrthoDB" id="9803773at2"/>
<comment type="similarity">
    <text evidence="12 13">Belongs to the DnaG primase family.</text>
</comment>
<dbReference type="GO" id="GO:0005737">
    <property type="term" value="C:cytoplasm"/>
    <property type="evidence" value="ECO:0007669"/>
    <property type="project" value="TreeGrafter"/>
</dbReference>
<dbReference type="InterPro" id="IPR002694">
    <property type="entry name" value="Znf_CHC2"/>
</dbReference>
<evidence type="ECO:0000256" key="3">
    <source>
        <dbReference type="ARBA" id="ARBA00022679"/>
    </source>
</evidence>
<keyword evidence="1 12" id="KW-0240">DNA-directed RNA polymerase</keyword>
<evidence type="ECO:0000313" key="17">
    <source>
        <dbReference type="Proteomes" id="UP000067476"/>
    </source>
</evidence>
<dbReference type="Gene3D" id="3.90.580.10">
    <property type="entry name" value="Zinc finger, CHC2-type domain"/>
    <property type="match status" value="1"/>
</dbReference>
<comment type="catalytic activity">
    <reaction evidence="12">
        <text>ssDNA + n NTP = ssDNA/pppN(pN)n-1 hybrid + (n-1) diphosphate.</text>
        <dbReference type="EC" id="2.7.7.101"/>
    </reaction>
</comment>
<dbReference type="InterPro" id="IPR050219">
    <property type="entry name" value="DnaG_primase"/>
</dbReference>
<dbReference type="GO" id="GO:0006269">
    <property type="term" value="P:DNA replication, synthesis of primer"/>
    <property type="evidence" value="ECO:0007669"/>
    <property type="project" value="UniProtKB-UniRule"/>
</dbReference>
<accession>A0A0K1W0U6</accession>
<reference evidence="16 17" key="1">
    <citation type="journal article" date="2015" name="Genome Announc.">
        <title>Complete Genome Sequence of Spiroplasma litorale TN-1T (DSM 21781), a Bacterium Isolated from a Green-Eyed Horsefly (Tabanus nigrovittatus).</title>
        <authorList>
            <person name="Lo W.S."/>
            <person name="Lai Y.C."/>
            <person name="Lien Y.W."/>
            <person name="Wang T.H."/>
            <person name="Kuo C.H."/>
        </authorList>
    </citation>
    <scope>NUCLEOTIDE SEQUENCE [LARGE SCALE GENOMIC DNA]</scope>
    <source>
        <strain evidence="16 17">TN-1</strain>
    </source>
</reference>
<dbReference type="PANTHER" id="PTHR30313:SF2">
    <property type="entry name" value="DNA PRIMASE"/>
    <property type="match status" value="1"/>
</dbReference>
<sequence>MIIKQDQIDKVLNNANIVDIISNYIDLKKRGRNYVAICPFHDDSDPSLNVSIDKKIFKCFVCGTGGNVITFVQEFNNLSFFEALILIAKELKITISGIQDFNIKKSNNTLEAKLYELNQSVTNLFNGLLASNQSIGAQNYLLKRKITPNQISRFKIGYCPKTIDVYDYLIKCGFSHELIVESGVIYQKGSKFSPFFENRIIFPIMDSDSNIIGFSGRAINDIDKPKYKNSIENKIFKKSNLVYNFNNSKKKVKILNEIIILEGFMDVISLDKIGIENSVAIMGTTLSEFHIKQFASITKNFKLFLDNDDAGIKATAKIAKILMQKDIKVTIVNNDSLKDPDELVFDNKIDYIRKIISEARHPIDFFIDVYKKDLNMSDNSSLNDFINNIFDILKYEKNNILFENAISKVSEVTNIERNVLKDSFLNSEKKEINKRNEIHKNNPENVVFSDIEDTYFDYFEKPQTKIISNVEDNLKYLKNSKNFAEAWIIWNLLESDDLLEEIEKNINKIQGVISKKIITFILEQYTSKNYFGNNWEIIANKIKDVNKLYCEKIFEIKNQYFTYLKKTLTKKGIYDCFDVIELYRIQLEIEEFNNKIKVSNSLELKKSYLEHIEYLREQRNIIYQKRRN</sequence>
<dbReference type="InterPro" id="IPR034151">
    <property type="entry name" value="TOPRIM_DnaG_bac"/>
</dbReference>
<feature type="zinc finger region" description="CHC2-type" evidence="12 14">
    <location>
        <begin position="38"/>
        <end position="62"/>
    </location>
</feature>
<keyword evidence="11 12" id="KW-0804">Transcription</keyword>
<dbReference type="KEGG" id="sll:SLITO_v1c02950"/>
<dbReference type="EMBL" id="CP012357">
    <property type="protein sequence ID" value="AKX33950.1"/>
    <property type="molecule type" value="Genomic_DNA"/>
</dbReference>
<dbReference type="PATRIC" id="fig|216942.3.peg.298"/>
<evidence type="ECO:0000256" key="7">
    <source>
        <dbReference type="ARBA" id="ARBA00022771"/>
    </source>
</evidence>
<dbReference type="SUPFAM" id="SSF57783">
    <property type="entry name" value="Zinc beta-ribbon"/>
    <property type="match status" value="1"/>
</dbReference>
<dbReference type="PANTHER" id="PTHR30313">
    <property type="entry name" value="DNA PRIMASE"/>
    <property type="match status" value="1"/>
</dbReference>
<dbReference type="GO" id="GO:0003899">
    <property type="term" value="F:DNA-directed RNA polymerase activity"/>
    <property type="evidence" value="ECO:0007669"/>
    <property type="project" value="UniProtKB-UniRule"/>
</dbReference>
<evidence type="ECO:0000256" key="1">
    <source>
        <dbReference type="ARBA" id="ARBA00022478"/>
    </source>
</evidence>
<protein>
    <recommendedName>
        <fullName evidence="12 13">DNA primase</fullName>
        <ecNumber evidence="12">2.7.7.101</ecNumber>
    </recommendedName>
</protein>
<evidence type="ECO:0000256" key="8">
    <source>
        <dbReference type="ARBA" id="ARBA00022833"/>
    </source>
</evidence>
<keyword evidence="6 12" id="KW-0479">Metal-binding</keyword>
<keyword evidence="10 12" id="KW-0238">DNA-binding</keyword>
<dbReference type="Gene3D" id="3.40.1360.10">
    <property type="match status" value="1"/>
</dbReference>
<evidence type="ECO:0000256" key="4">
    <source>
        <dbReference type="ARBA" id="ARBA00022695"/>
    </source>
</evidence>
<dbReference type="SMART" id="SM00493">
    <property type="entry name" value="TOPRIM"/>
    <property type="match status" value="1"/>
</dbReference>
<comment type="cofactor">
    <cofactor evidence="12 13 14">
        <name>Zn(2+)</name>
        <dbReference type="ChEBI" id="CHEBI:29105"/>
    </cofactor>
    <text evidence="12 13 14">Binds 1 zinc ion per monomer.</text>
</comment>
<evidence type="ECO:0000256" key="6">
    <source>
        <dbReference type="ARBA" id="ARBA00022723"/>
    </source>
</evidence>
<dbReference type="PIRSF" id="PIRSF002811">
    <property type="entry name" value="DnaG"/>
    <property type="match status" value="1"/>
</dbReference>
<keyword evidence="2 12" id="KW-0639">Primosome</keyword>
<keyword evidence="5 12" id="KW-0235">DNA replication</keyword>
<dbReference type="GO" id="GO:0003677">
    <property type="term" value="F:DNA binding"/>
    <property type="evidence" value="ECO:0007669"/>
    <property type="project" value="UniProtKB-KW"/>
</dbReference>
<dbReference type="Gene3D" id="3.90.980.10">
    <property type="entry name" value="DNA primase, catalytic core, N-terminal domain"/>
    <property type="match status" value="1"/>
</dbReference>
<dbReference type="AlphaFoldDB" id="A0A0K1W0U6"/>
<gene>
    <name evidence="12 16" type="primary">dnaG</name>
    <name evidence="16" type="ORF">SLITO_v1c02950</name>
</gene>
<dbReference type="InterPro" id="IPR037068">
    <property type="entry name" value="DNA_primase_core_N_sf"/>
</dbReference>
<evidence type="ECO:0000256" key="12">
    <source>
        <dbReference type="HAMAP-Rule" id="MF_00974"/>
    </source>
</evidence>
<dbReference type="SMART" id="SM00400">
    <property type="entry name" value="ZnF_CHCC"/>
    <property type="match status" value="1"/>
</dbReference>
<proteinExistence type="inferred from homology"/>
<comment type="domain">
    <text evidence="12">Contains an N-terminal zinc-binding domain, a central core domain that contains the primase activity, and a C-terminal DnaB-binding domain.</text>
</comment>
<dbReference type="Pfam" id="PF08275">
    <property type="entry name" value="DNAG_N"/>
    <property type="match status" value="1"/>
</dbReference>
<organism evidence="16 17">
    <name type="scientific">Spiroplasma litorale</name>
    <dbReference type="NCBI Taxonomy" id="216942"/>
    <lineage>
        <taxon>Bacteria</taxon>
        <taxon>Bacillati</taxon>
        <taxon>Mycoplasmatota</taxon>
        <taxon>Mollicutes</taxon>
        <taxon>Entomoplasmatales</taxon>
        <taxon>Spiroplasmataceae</taxon>
        <taxon>Spiroplasma</taxon>
    </lineage>
</organism>
<evidence type="ECO:0000256" key="11">
    <source>
        <dbReference type="ARBA" id="ARBA00023163"/>
    </source>
</evidence>
<dbReference type="GO" id="GO:1990077">
    <property type="term" value="C:primosome complex"/>
    <property type="evidence" value="ECO:0007669"/>
    <property type="project" value="UniProtKB-KW"/>
</dbReference>
<dbReference type="NCBIfam" id="TIGR01391">
    <property type="entry name" value="dnaG"/>
    <property type="match status" value="1"/>
</dbReference>
<dbReference type="STRING" id="216942.SLITO_v1c02950"/>
<comment type="function">
    <text evidence="12 13">RNA polymerase that catalyzes the synthesis of short RNA molecules used as primers for DNA polymerase during DNA replication.</text>
</comment>
<dbReference type="InterPro" id="IPR030846">
    <property type="entry name" value="DnaG_bac"/>
</dbReference>
<dbReference type="InterPro" id="IPR036977">
    <property type="entry name" value="DNA_primase_Znf_CHC2"/>
</dbReference>
<dbReference type="GO" id="GO:0008270">
    <property type="term" value="F:zinc ion binding"/>
    <property type="evidence" value="ECO:0007669"/>
    <property type="project" value="UniProtKB-UniRule"/>
</dbReference>
<dbReference type="RefSeq" id="WP_075058045.1">
    <property type="nucleotide sequence ID" value="NZ_CP012357.1"/>
</dbReference>
<dbReference type="InterPro" id="IPR013264">
    <property type="entry name" value="DNAG_N"/>
</dbReference>
<evidence type="ECO:0000256" key="14">
    <source>
        <dbReference type="PIRSR" id="PIRSR002811-1"/>
    </source>
</evidence>
<keyword evidence="4 12" id="KW-0548">Nucleotidyltransferase</keyword>
<dbReference type="GO" id="GO:0000428">
    <property type="term" value="C:DNA-directed RNA polymerase complex"/>
    <property type="evidence" value="ECO:0007669"/>
    <property type="project" value="UniProtKB-KW"/>
</dbReference>
<dbReference type="InterPro" id="IPR006295">
    <property type="entry name" value="DNA_primase_DnaG"/>
</dbReference>
<keyword evidence="17" id="KW-1185">Reference proteome</keyword>
<evidence type="ECO:0000259" key="15">
    <source>
        <dbReference type="PROSITE" id="PS50880"/>
    </source>
</evidence>
<evidence type="ECO:0000256" key="5">
    <source>
        <dbReference type="ARBA" id="ARBA00022705"/>
    </source>
</evidence>
<comment type="subunit">
    <text evidence="12">Monomer. Interacts with DnaB.</text>
</comment>
<dbReference type="Pfam" id="PF01807">
    <property type="entry name" value="Zn_ribbon_DnaG"/>
    <property type="match status" value="1"/>
</dbReference>
<dbReference type="SUPFAM" id="SSF56731">
    <property type="entry name" value="DNA primase core"/>
    <property type="match status" value="1"/>
</dbReference>
<dbReference type="EC" id="2.7.7.101" evidence="12"/>
<dbReference type="HAMAP" id="MF_00974">
    <property type="entry name" value="DNA_primase_DnaG"/>
    <property type="match status" value="1"/>
</dbReference>
<dbReference type="InterPro" id="IPR006171">
    <property type="entry name" value="TOPRIM_dom"/>
</dbReference>
<evidence type="ECO:0000256" key="2">
    <source>
        <dbReference type="ARBA" id="ARBA00022515"/>
    </source>
</evidence>
<evidence type="ECO:0000256" key="9">
    <source>
        <dbReference type="ARBA" id="ARBA00022842"/>
    </source>
</evidence>
<feature type="domain" description="Toprim" evidence="15">
    <location>
        <begin position="256"/>
        <end position="337"/>
    </location>
</feature>
<dbReference type="Pfam" id="PF13155">
    <property type="entry name" value="Toprim_2"/>
    <property type="match status" value="1"/>
</dbReference>
<keyword evidence="7 12" id="KW-0863">Zinc-finger</keyword>
<name>A0A0K1W0U6_9MOLU</name>
<keyword evidence="3 12" id="KW-0808">Transferase</keyword>
<evidence type="ECO:0000256" key="10">
    <source>
        <dbReference type="ARBA" id="ARBA00023125"/>
    </source>
</evidence>
<dbReference type="FunFam" id="3.90.580.10:FF:000001">
    <property type="entry name" value="DNA primase"/>
    <property type="match status" value="1"/>
</dbReference>
<evidence type="ECO:0000313" key="16">
    <source>
        <dbReference type="EMBL" id="AKX33950.1"/>
    </source>
</evidence>
<dbReference type="Proteomes" id="UP000067476">
    <property type="component" value="Chromosome"/>
</dbReference>
<keyword evidence="8 12" id="KW-0862">Zinc</keyword>
<dbReference type="CDD" id="cd03364">
    <property type="entry name" value="TOPRIM_DnaG_primases"/>
    <property type="match status" value="1"/>
</dbReference>
<keyword evidence="9" id="KW-0460">Magnesium</keyword>
<dbReference type="PROSITE" id="PS50880">
    <property type="entry name" value="TOPRIM"/>
    <property type="match status" value="1"/>
</dbReference>
<evidence type="ECO:0000256" key="13">
    <source>
        <dbReference type="PIRNR" id="PIRNR002811"/>
    </source>
</evidence>